<protein>
    <submittedName>
        <fullName evidence="1">Uncharacterized protein</fullName>
    </submittedName>
</protein>
<name>A0A2G9U8F0_TELCI</name>
<keyword evidence="2" id="KW-1185">Reference proteome</keyword>
<dbReference type="Proteomes" id="UP000230423">
    <property type="component" value="Unassembled WGS sequence"/>
</dbReference>
<gene>
    <name evidence="1" type="ORF">TELCIR_12318</name>
</gene>
<evidence type="ECO:0000313" key="1">
    <source>
        <dbReference type="EMBL" id="PIO65982.1"/>
    </source>
</evidence>
<dbReference type="OrthoDB" id="534063at2759"/>
<dbReference type="AlphaFoldDB" id="A0A2G9U8F0"/>
<organism evidence="1 2">
    <name type="scientific">Teladorsagia circumcincta</name>
    <name type="common">Brown stomach worm</name>
    <name type="synonym">Ostertagia circumcincta</name>
    <dbReference type="NCBI Taxonomy" id="45464"/>
    <lineage>
        <taxon>Eukaryota</taxon>
        <taxon>Metazoa</taxon>
        <taxon>Ecdysozoa</taxon>
        <taxon>Nematoda</taxon>
        <taxon>Chromadorea</taxon>
        <taxon>Rhabditida</taxon>
        <taxon>Rhabditina</taxon>
        <taxon>Rhabditomorpha</taxon>
        <taxon>Strongyloidea</taxon>
        <taxon>Trichostrongylidae</taxon>
        <taxon>Teladorsagia</taxon>
    </lineage>
</organism>
<accession>A0A2G9U8F0</accession>
<dbReference type="EMBL" id="KZ348586">
    <property type="protein sequence ID" value="PIO65982.1"/>
    <property type="molecule type" value="Genomic_DNA"/>
</dbReference>
<reference evidence="1 2" key="1">
    <citation type="submission" date="2015-09" db="EMBL/GenBank/DDBJ databases">
        <title>Draft genome of the parasitic nematode Teladorsagia circumcincta isolate WARC Sus (inbred).</title>
        <authorList>
            <person name="Mitreva M."/>
        </authorList>
    </citation>
    <scope>NUCLEOTIDE SEQUENCE [LARGE SCALE GENOMIC DNA]</scope>
    <source>
        <strain evidence="1 2">S</strain>
    </source>
</reference>
<evidence type="ECO:0000313" key="2">
    <source>
        <dbReference type="Proteomes" id="UP000230423"/>
    </source>
</evidence>
<sequence>MAAVLVKKSSQVIRRKDLEYVLELDGGPIMPHTIPLCSQGVLYISINRWLNLSVERDFATTN</sequence>
<proteinExistence type="predicted"/>